<reference evidence="3" key="1">
    <citation type="submission" date="2016-10" db="EMBL/GenBank/DDBJ databases">
        <authorList>
            <person name="Varghese N."/>
            <person name="Submissions S."/>
        </authorList>
    </citation>
    <scope>NUCLEOTIDE SEQUENCE [LARGE SCALE GENOMIC DNA]</scope>
    <source>
        <strain evidence="3">CGMCC 1.8975</strain>
    </source>
</reference>
<dbReference type="InterPro" id="IPR028098">
    <property type="entry name" value="Glyco_trans_4-like_N"/>
</dbReference>
<dbReference type="EMBL" id="FNOV01000002">
    <property type="protein sequence ID" value="SDX58403.1"/>
    <property type="molecule type" value="Genomic_DNA"/>
</dbReference>
<dbReference type="SUPFAM" id="SSF53756">
    <property type="entry name" value="UDP-Glycosyltransferase/glycogen phosphorylase"/>
    <property type="match status" value="1"/>
</dbReference>
<evidence type="ECO:0000313" key="2">
    <source>
        <dbReference type="EMBL" id="SDX58403.1"/>
    </source>
</evidence>
<name>A0A1H3CW20_9BACT</name>
<keyword evidence="2" id="KW-0808">Transferase</keyword>
<feature type="domain" description="Glycosyltransferase subfamily 4-like N-terminal" evidence="1">
    <location>
        <begin position="72"/>
        <end position="266"/>
    </location>
</feature>
<dbReference type="GO" id="GO:0016757">
    <property type="term" value="F:glycosyltransferase activity"/>
    <property type="evidence" value="ECO:0007669"/>
    <property type="project" value="TreeGrafter"/>
</dbReference>
<sequence length="462" mass="51632">MNSGLRWLEEKKYVDSCPLPLRPSCSDAVKPLALPTHSCPCFFCSFTGYFAAVHPVHILQICPRVPFPPTDGGAIAMYDVAAGLTRAGHRVTVLALNTPKHQQPATVLDHLGPRVRLLTVEVDTRLSPRKALQNLLSSTLPYNVERFVSPAVEAQLAELLKQEQFDVVQVEGTFVAWYVAALKRLAPTVPVVLRAHNVEHTIWQMLADKTRNPLKKWYLRQLAGRLRRFEQLVLPRFDAVAAITEPDQQRLRRLGCSEPVVFVPAGVELGRFRSDPAIRPRPRTLCMLGSFDWLPNQQGLEWLLREVWPEARRQFPALELHIGGKNMPERFRQLQLPGVTVHGFVESAAAFMQQYELMLVPLLSGGGMRIKIIEGMALGKCILSTTLGAEGIHVKPGFDIVVADSAPEWLAQLGRYYRAELPVAAIGQEAARTIARRYDNARVIESFLDLYTILLPARAATP</sequence>
<protein>
    <submittedName>
        <fullName evidence="2">Glycosyltransferase involved in cell wall bisynthesis</fullName>
    </submittedName>
</protein>
<organism evidence="2 3">
    <name type="scientific">Hymenobacter psychrophilus</name>
    <dbReference type="NCBI Taxonomy" id="651662"/>
    <lineage>
        <taxon>Bacteria</taxon>
        <taxon>Pseudomonadati</taxon>
        <taxon>Bacteroidota</taxon>
        <taxon>Cytophagia</taxon>
        <taxon>Cytophagales</taxon>
        <taxon>Hymenobacteraceae</taxon>
        <taxon>Hymenobacter</taxon>
    </lineage>
</organism>
<dbReference type="Gene3D" id="3.40.50.2000">
    <property type="entry name" value="Glycogen Phosphorylase B"/>
    <property type="match status" value="2"/>
</dbReference>
<evidence type="ECO:0000313" key="3">
    <source>
        <dbReference type="Proteomes" id="UP000199249"/>
    </source>
</evidence>
<accession>A0A1H3CW20</accession>
<dbReference type="Pfam" id="PF13579">
    <property type="entry name" value="Glyco_trans_4_4"/>
    <property type="match status" value="1"/>
</dbReference>
<dbReference type="PANTHER" id="PTHR12526:SF600">
    <property type="entry name" value="GLYCOSYL TRANSFERASE GROUP 1"/>
    <property type="match status" value="1"/>
</dbReference>
<proteinExistence type="predicted"/>
<dbReference type="PANTHER" id="PTHR12526">
    <property type="entry name" value="GLYCOSYLTRANSFERASE"/>
    <property type="match status" value="1"/>
</dbReference>
<dbReference type="STRING" id="651662.SAMN04488069_102137"/>
<dbReference type="OrthoDB" id="9807209at2"/>
<gene>
    <name evidence="2" type="ORF">SAMN04488069_102137</name>
</gene>
<dbReference type="Proteomes" id="UP000199249">
    <property type="component" value="Unassembled WGS sequence"/>
</dbReference>
<dbReference type="AlphaFoldDB" id="A0A1H3CW20"/>
<evidence type="ECO:0000259" key="1">
    <source>
        <dbReference type="Pfam" id="PF13579"/>
    </source>
</evidence>
<dbReference type="Pfam" id="PF13692">
    <property type="entry name" value="Glyco_trans_1_4"/>
    <property type="match status" value="1"/>
</dbReference>
<dbReference type="CDD" id="cd03801">
    <property type="entry name" value="GT4_PimA-like"/>
    <property type="match status" value="1"/>
</dbReference>
<keyword evidence="3" id="KW-1185">Reference proteome</keyword>